<gene>
    <name evidence="12" type="ORF">BKA21_003265</name>
    <name evidence="11" type="ORF">Col01nite_22380</name>
</gene>
<evidence type="ECO:0000256" key="4">
    <source>
        <dbReference type="ARBA" id="ARBA00022777"/>
    </source>
</evidence>
<dbReference type="EMBL" id="BONN01000005">
    <property type="protein sequence ID" value="GIG33079.1"/>
    <property type="molecule type" value="Genomic_DNA"/>
</dbReference>
<keyword evidence="14" id="KW-1185">Reference proteome</keyword>
<dbReference type="PIRSF" id="PIRSF000706">
    <property type="entry name" value="Kanamycin_kin"/>
    <property type="match status" value="1"/>
</dbReference>
<dbReference type="Proteomes" id="UP000618382">
    <property type="component" value="Unassembled WGS sequence"/>
</dbReference>
<dbReference type="Proteomes" id="UP000577956">
    <property type="component" value="Unassembled WGS sequence"/>
</dbReference>
<evidence type="ECO:0000256" key="6">
    <source>
        <dbReference type="ARBA" id="ARBA00023251"/>
    </source>
</evidence>
<accession>A0A7Y9FI15</accession>
<keyword evidence="9" id="KW-0479">Metal-binding</keyword>
<reference evidence="12 13" key="1">
    <citation type="submission" date="2020-07" db="EMBL/GenBank/DDBJ databases">
        <title>Sequencing the genomes of 1000 actinobacteria strains.</title>
        <authorList>
            <person name="Klenk H.-P."/>
        </authorList>
    </citation>
    <scope>NUCLEOTIDE SEQUENCE [LARGE SCALE GENOMIC DNA]</scope>
    <source>
        <strain evidence="12 13">DSM 24482</strain>
    </source>
</reference>
<dbReference type="RefSeq" id="WP_239072901.1">
    <property type="nucleotide sequence ID" value="NZ_BAABFI010000010.1"/>
</dbReference>
<dbReference type="Gene3D" id="3.30.200.20">
    <property type="entry name" value="Phosphorylase Kinase, domain 1"/>
    <property type="match status" value="1"/>
</dbReference>
<evidence type="ECO:0000313" key="14">
    <source>
        <dbReference type="Proteomes" id="UP000618382"/>
    </source>
</evidence>
<evidence type="ECO:0000313" key="12">
    <source>
        <dbReference type="EMBL" id="NYD87716.1"/>
    </source>
</evidence>
<dbReference type="GO" id="GO:0046677">
    <property type="term" value="P:response to antibiotic"/>
    <property type="evidence" value="ECO:0007669"/>
    <property type="project" value="UniProtKB-KW"/>
</dbReference>
<reference evidence="11 14" key="2">
    <citation type="submission" date="2021-01" db="EMBL/GenBank/DDBJ databases">
        <title>Whole genome shotgun sequence of Cellulomonas oligotrophica NBRC 109435.</title>
        <authorList>
            <person name="Komaki H."/>
            <person name="Tamura T."/>
        </authorList>
    </citation>
    <scope>NUCLEOTIDE SEQUENCE [LARGE SCALE GENOMIC DNA]</scope>
    <source>
        <strain evidence="11 14">NBRC 109435</strain>
    </source>
</reference>
<evidence type="ECO:0000256" key="1">
    <source>
        <dbReference type="ARBA" id="ARBA00006219"/>
    </source>
</evidence>
<keyword evidence="5 7" id="KW-0067">ATP-binding</keyword>
<feature type="active site" description="Proton acceptor" evidence="8">
    <location>
        <position position="195"/>
    </location>
</feature>
<dbReference type="EMBL" id="JACCBK010000001">
    <property type="protein sequence ID" value="NYD87716.1"/>
    <property type="molecule type" value="Genomic_DNA"/>
</dbReference>
<evidence type="ECO:0000313" key="11">
    <source>
        <dbReference type="EMBL" id="GIG33079.1"/>
    </source>
</evidence>
<dbReference type="Pfam" id="PF01636">
    <property type="entry name" value="APH"/>
    <property type="match status" value="1"/>
</dbReference>
<keyword evidence="2 7" id="KW-0808">Transferase</keyword>
<keyword evidence="9" id="KW-0460">Magnesium</keyword>
<evidence type="ECO:0000256" key="9">
    <source>
        <dbReference type="PIRSR" id="PIRSR000706-2"/>
    </source>
</evidence>
<dbReference type="GO" id="GO:0005524">
    <property type="term" value="F:ATP binding"/>
    <property type="evidence" value="ECO:0007669"/>
    <property type="project" value="UniProtKB-KW"/>
</dbReference>
<evidence type="ECO:0000259" key="10">
    <source>
        <dbReference type="Pfam" id="PF01636"/>
    </source>
</evidence>
<comment type="caution">
    <text evidence="12">The sequence shown here is derived from an EMBL/GenBank/DDBJ whole genome shotgun (WGS) entry which is preliminary data.</text>
</comment>
<feature type="binding site" evidence="9">
    <location>
        <position position="200"/>
    </location>
    <ligand>
        <name>Mg(2+)</name>
        <dbReference type="ChEBI" id="CHEBI:18420"/>
    </ligand>
</feature>
<evidence type="ECO:0000313" key="13">
    <source>
        <dbReference type="Proteomes" id="UP000577956"/>
    </source>
</evidence>
<dbReference type="InterPro" id="IPR011009">
    <property type="entry name" value="Kinase-like_dom_sf"/>
</dbReference>
<evidence type="ECO:0000256" key="7">
    <source>
        <dbReference type="PIRNR" id="PIRNR000706"/>
    </source>
</evidence>
<organism evidence="12 13">
    <name type="scientific">Cellulomonas oligotrophica</name>
    <dbReference type="NCBI Taxonomy" id="931536"/>
    <lineage>
        <taxon>Bacteria</taxon>
        <taxon>Bacillati</taxon>
        <taxon>Actinomycetota</taxon>
        <taxon>Actinomycetes</taxon>
        <taxon>Micrococcales</taxon>
        <taxon>Cellulomonadaceae</taxon>
        <taxon>Cellulomonas</taxon>
    </lineage>
</organism>
<dbReference type="Gene3D" id="3.90.1200.10">
    <property type="match status" value="1"/>
</dbReference>
<dbReference type="AlphaFoldDB" id="A0A7Y9FI15"/>
<dbReference type="SUPFAM" id="SSF56112">
    <property type="entry name" value="Protein kinase-like (PK-like)"/>
    <property type="match status" value="1"/>
</dbReference>
<evidence type="ECO:0000256" key="5">
    <source>
        <dbReference type="ARBA" id="ARBA00022840"/>
    </source>
</evidence>
<feature type="domain" description="Aminoglycoside phosphotransferase" evidence="10">
    <location>
        <begin position="49"/>
        <end position="256"/>
    </location>
</feature>
<feature type="binding site" evidence="9">
    <location>
        <position position="214"/>
    </location>
    <ligand>
        <name>Mg(2+)</name>
        <dbReference type="ChEBI" id="CHEBI:18420"/>
    </ligand>
</feature>
<dbReference type="InterPro" id="IPR002575">
    <property type="entry name" value="Aminoglycoside_PTrfase"/>
</dbReference>
<dbReference type="InterPro" id="IPR024165">
    <property type="entry name" value="Kan/Strep_kinase"/>
</dbReference>
<evidence type="ECO:0000256" key="3">
    <source>
        <dbReference type="ARBA" id="ARBA00022741"/>
    </source>
</evidence>
<keyword evidence="3 7" id="KW-0547">Nucleotide-binding</keyword>
<comment type="similarity">
    <text evidence="1 7">Belongs to the aminoglycoside phosphotransferase family.</text>
</comment>
<dbReference type="GO" id="GO:0046872">
    <property type="term" value="F:metal ion binding"/>
    <property type="evidence" value="ECO:0007669"/>
    <property type="project" value="UniProtKB-KW"/>
</dbReference>
<keyword evidence="6 7" id="KW-0046">Antibiotic resistance</keyword>
<dbReference type="GO" id="GO:0008910">
    <property type="term" value="F:kanamycin kinase activity"/>
    <property type="evidence" value="ECO:0007669"/>
    <property type="project" value="UniProtKB-EC"/>
</dbReference>
<dbReference type="EC" id="2.7.1.95" evidence="12"/>
<evidence type="ECO:0000256" key="8">
    <source>
        <dbReference type="PIRSR" id="PIRSR000706-1"/>
    </source>
</evidence>
<protein>
    <submittedName>
        <fullName evidence="12">Kanamycin kinase</fullName>
        <ecNumber evidence="12">2.7.1.95</ecNumber>
    </submittedName>
    <submittedName>
        <fullName evidence="11">Phosphotransferase</fullName>
    </submittedName>
</protein>
<sequence>MPPPTVPLAHAPTEPVTVPDAVRALAPGTDPVAVWVNARGGLTFRLDAHRFVKWVPVDAVDLDLAAEAARLTWARPWTSVPEVLDLGRDDEGSWLVTAALPGRSAVDPQWCAERPVEAATAVGRGLRALHDALPVDLCPWAWSVHERTRRASEHLDAGDSPASWSPEHQHLDADEARARLAAPPAPDVLVVCQGDPCAPNTLLDDDGTVTGHVDLGTLGVADRWADLAVAGWSANWNYGPGHDEHVYAGYGIDPDPVRIAYYRLLWDAS</sequence>
<name>A0A7Y9FI15_9CELL</name>
<keyword evidence="4 7" id="KW-0418">Kinase</keyword>
<dbReference type="CDD" id="cd05150">
    <property type="entry name" value="APH"/>
    <property type="match status" value="1"/>
</dbReference>
<evidence type="ECO:0000256" key="2">
    <source>
        <dbReference type="ARBA" id="ARBA00022679"/>
    </source>
</evidence>
<proteinExistence type="inferred from homology"/>